<evidence type="ECO:0000313" key="2">
    <source>
        <dbReference type="EMBL" id="MET1756831.1"/>
    </source>
</evidence>
<name>A0ABV2D4P3_9SPHN</name>
<dbReference type="EMBL" id="JBEWLY010000024">
    <property type="protein sequence ID" value="MET1756831.1"/>
    <property type="molecule type" value="Genomic_DNA"/>
</dbReference>
<evidence type="ECO:0000313" key="3">
    <source>
        <dbReference type="Proteomes" id="UP001548713"/>
    </source>
</evidence>
<dbReference type="Proteomes" id="UP001548713">
    <property type="component" value="Unassembled WGS sequence"/>
</dbReference>
<proteinExistence type="predicted"/>
<dbReference type="RefSeq" id="WP_353985326.1">
    <property type="nucleotide sequence ID" value="NZ_JBEWLY010000024.1"/>
</dbReference>
<gene>
    <name evidence="2" type="ORF">ABVV53_15400</name>
</gene>
<keyword evidence="3" id="KW-1185">Reference proteome</keyword>
<sequence>MVDSRPQAPRRRRFAGRTRPTLALGGLAAAASFTLAGCGGTPEFDNAQFTSVSECVKAGFPDDLCQTSYGAALQEHQQGAPQFSNLRSCEQEWGQEQCVPASGTSASSGSNIFVPMLAGFVLSRALQRNYYDRGPGFAYYGGYGGSPIYRDRGGSTVTVDRSGGRAIKTPVNVNTTTVARSGFGGMGKSRSFGG</sequence>
<dbReference type="Pfam" id="PF06693">
    <property type="entry name" value="DUF1190"/>
    <property type="match status" value="1"/>
</dbReference>
<comment type="caution">
    <text evidence="2">The sequence shown here is derived from an EMBL/GenBank/DDBJ whole genome shotgun (WGS) entry which is preliminary data.</text>
</comment>
<feature type="signal peptide" evidence="1">
    <location>
        <begin position="1"/>
        <end position="36"/>
    </location>
</feature>
<feature type="chain" id="PRO_5046357169" evidence="1">
    <location>
        <begin position="37"/>
        <end position="194"/>
    </location>
</feature>
<protein>
    <submittedName>
        <fullName evidence="2">DUF1190 domain-containing protein</fullName>
    </submittedName>
</protein>
<reference evidence="2 3" key="1">
    <citation type="submission" date="2024-07" db="EMBL/GenBank/DDBJ databases">
        <title>Novosphingobium kalidii RD2P27.</title>
        <authorList>
            <person name="Sun J.-Q."/>
        </authorList>
    </citation>
    <scope>NUCLEOTIDE SEQUENCE [LARGE SCALE GENOMIC DNA]</scope>
    <source>
        <strain evidence="2 3">RD2P27</strain>
    </source>
</reference>
<accession>A0ABV2D4P3</accession>
<dbReference type="InterPro" id="IPR009576">
    <property type="entry name" value="Biofilm_formation_YgiB"/>
</dbReference>
<keyword evidence="1" id="KW-0732">Signal</keyword>
<organism evidence="2 3">
    <name type="scientific">Novosphingobium kalidii</name>
    <dbReference type="NCBI Taxonomy" id="3230299"/>
    <lineage>
        <taxon>Bacteria</taxon>
        <taxon>Pseudomonadati</taxon>
        <taxon>Pseudomonadota</taxon>
        <taxon>Alphaproteobacteria</taxon>
        <taxon>Sphingomonadales</taxon>
        <taxon>Sphingomonadaceae</taxon>
        <taxon>Novosphingobium</taxon>
    </lineage>
</organism>
<evidence type="ECO:0000256" key="1">
    <source>
        <dbReference type="SAM" id="SignalP"/>
    </source>
</evidence>